<keyword evidence="5" id="KW-1185">Reference proteome</keyword>
<dbReference type="Proteomes" id="UP000182737">
    <property type="component" value="Unassembled WGS sequence"/>
</dbReference>
<dbReference type="AlphaFoldDB" id="A0A1I3IV49"/>
<feature type="region of interest" description="Disordered" evidence="2">
    <location>
        <begin position="97"/>
        <end position="131"/>
    </location>
</feature>
<dbReference type="OrthoDB" id="359170at2"/>
<feature type="transmembrane region" description="Helical" evidence="3">
    <location>
        <begin position="6"/>
        <end position="24"/>
    </location>
</feature>
<keyword evidence="3" id="KW-0812">Transmembrane</keyword>
<evidence type="ECO:0000313" key="4">
    <source>
        <dbReference type="EMBL" id="SFI51806.1"/>
    </source>
</evidence>
<feature type="region of interest" description="Disordered" evidence="2">
    <location>
        <begin position="186"/>
        <end position="224"/>
    </location>
</feature>
<feature type="compositionally biased region" description="Basic and acidic residues" evidence="2">
    <location>
        <begin position="193"/>
        <end position="206"/>
    </location>
</feature>
<dbReference type="EMBL" id="FORI01000002">
    <property type="protein sequence ID" value="SFI51806.1"/>
    <property type="molecule type" value="Genomic_DNA"/>
</dbReference>
<reference evidence="5" key="1">
    <citation type="submission" date="2016-10" db="EMBL/GenBank/DDBJ databases">
        <authorList>
            <person name="Varghese N."/>
            <person name="Submissions S."/>
        </authorList>
    </citation>
    <scope>NUCLEOTIDE SEQUENCE [LARGE SCALE GENOMIC DNA]</scope>
    <source>
        <strain evidence="5">XBD1002</strain>
    </source>
</reference>
<protein>
    <submittedName>
        <fullName evidence="4">Uncharacterized protein</fullName>
    </submittedName>
</protein>
<evidence type="ECO:0000313" key="5">
    <source>
        <dbReference type="Proteomes" id="UP000182737"/>
    </source>
</evidence>
<feature type="compositionally biased region" description="Pro residues" evidence="2">
    <location>
        <begin position="208"/>
        <end position="220"/>
    </location>
</feature>
<evidence type="ECO:0000256" key="2">
    <source>
        <dbReference type="SAM" id="MobiDB-lite"/>
    </source>
</evidence>
<name>A0A1I3IV49_9SPIR</name>
<accession>A0A1I3IV49</accession>
<sequence>MAAYIALFISLVSLILMIVILIRFKKLFSTDAIIDKTKSQMNRVIMDVNNNANRDIELINESSRRLRALLNEADKKMENFQEAMQLLRNTIAEAEKTSHSNGRSYSGLQESQRFADIKPVGQKSKKTTSIDPDASFEITKKAPSHQGSLFDDPEPATILKDETLVNQDGAAYKEVPLIVTKVYDEEPGQGGAEKSKTEAVRQKESYPPKNPPFFAPPPPASNRTLKDKVEKLFNQGMQVDDIAEELSCPASEVQFIIDML</sequence>
<keyword evidence="3" id="KW-1133">Transmembrane helix</keyword>
<evidence type="ECO:0000256" key="1">
    <source>
        <dbReference type="SAM" id="Coils"/>
    </source>
</evidence>
<dbReference type="RefSeq" id="WP_074930553.1">
    <property type="nucleotide sequence ID" value="NZ_FORI01000002.1"/>
</dbReference>
<gene>
    <name evidence="4" type="ORF">SAMN04487775_102154</name>
</gene>
<organism evidence="4 5">
    <name type="scientific">Treponema bryantii</name>
    <dbReference type="NCBI Taxonomy" id="163"/>
    <lineage>
        <taxon>Bacteria</taxon>
        <taxon>Pseudomonadati</taxon>
        <taxon>Spirochaetota</taxon>
        <taxon>Spirochaetia</taxon>
        <taxon>Spirochaetales</taxon>
        <taxon>Treponemataceae</taxon>
        <taxon>Treponema</taxon>
    </lineage>
</organism>
<evidence type="ECO:0000256" key="3">
    <source>
        <dbReference type="SAM" id="Phobius"/>
    </source>
</evidence>
<keyword evidence="3" id="KW-0472">Membrane</keyword>
<keyword evidence="1" id="KW-0175">Coiled coil</keyword>
<proteinExistence type="predicted"/>
<feature type="coiled-coil region" evidence="1">
    <location>
        <begin position="59"/>
        <end position="97"/>
    </location>
</feature>
<feature type="compositionally biased region" description="Polar residues" evidence="2">
    <location>
        <begin position="99"/>
        <end position="112"/>
    </location>
</feature>